<organism evidence="4 5">
    <name type="scientific">Caenimonas terrae</name>
    <dbReference type="NCBI Taxonomy" id="696074"/>
    <lineage>
        <taxon>Bacteria</taxon>
        <taxon>Pseudomonadati</taxon>
        <taxon>Pseudomonadota</taxon>
        <taxon>Betaproteobacteria</taxon>
        <taxon>Burkholderiales</taxon>
        <taxon>Comamonadaceae</taxon>
        <taxon>Caenimonas</taxon>
    </lineage>
</organism>
<dbReference type="InterPro" id="IPR001789">
    <property type="entry name" value="Sig_transdc_resp-reg_receiver"/>
</dbReference>
<dbReference type="InterPro" id="IPR058245">
    <property type="entry name" value="NreC/VraR/RcsB-like_REC"/>
</dbReference>
<dbReference type="SUPFAM" id="SSF52172">
    <property type="entry name" value="CheY-like"/>
    <property type="match status" value="1"/>
</dbReference>
<dbReference type="Gene3D" id="3.40.50.2300">
    <property type="match status" value="1"/>
</dbReference>
<gene>
    <name evidence="4" type="ORF">ACFPOE_17510</name>
</gene>
<name>A0ABW0NH46_9BURK</name>
<dbReference type="PANTHER" id="PTHR44591:SF3">
    <property type="entry name" value="RESPONSE REGULATORY DOMAIN-CONTAINING PROTEIN"/>
    <property type="match status" value="1"/>
</dbReference>
<comment type="caution">
    <text evidence="4">The sequence shown here is derived from an EMBL/GenBank/DDBJ whole genome shotgun (WGS) entry which is preliminary data.</text>
</comment>
<dbReference type="InterPro" id="IPR050595">
    <property type="entry name" value="Bact_response_regulator"/>
</dbReference>
<dbReference type="PROSITE" id="PS50110">
    <property type="entry name" value="RESPONSE_REGULATORY"/>
    <property type="match status" value="1"/>
</dbReference>
<evidence type="ECO:0000256" key="1">
    <source>
        <dbReference type="ARBA" id="ARBA00022553"/>
    </source>
</evidence>
<sequence length="128" mass="13826">MRVLLVEDNGDFALPCRQLLAALRGVQVVQTAASAQEACDWLRANPGGWDLVVVDLFLGQGHGFTVLRECAGRPPLQRAVVLSAYADETARQYARKAGADAFFSKTNEMDALLAYCLQLAGEVDGANR</sequence>
<evidence type="ECO:0000259" key="3">
    <source>
        <dbReference type="PROSITE" id="PS50110"/>
    </source>
</evidence>
<evidence type="ECO:0000313" key="5">
    <source>
        <dbReference type="Proteomes" id="UP001596037"/>
    </source>
</evidence>
<dbReference type="Pfam" id="PF00072">
    <property type="entry name" value="Response_reg"/>
    <property type="match status" value="1"/>
</dbReference>
<dbReference type="EMBL" id="JBHSMF010000009">
    <property type="protein sequence ID" value="MFC5499347.1"/>
    <property type="molecule type" value="Genomic_DNA"/>
</dbReference>
<feature type="modified residue" description="4-aspartylphosphate" evidence="2">
    <location>
        <position position="55"/>
    </location>
</feature>
<protein>
    <submittedName>
        <fullName evidence="4">Response regulator</fullName>
    </submittedName>
</protein>
<evidence type="ECO:0000313" key="4">
    <source>
        <dbReference type="EMBL" id="MFC5499347.1"/>
    </source>
</evidence>
<dbReference type="RefSeq" id="WP_376851573.1">
    <property type="nucleotide sequence ID" value="NZ_JBHSMF010000009.1"/>
</dbReference>
<dbReference type="Proteomes" id="UP001596037">
    <property type="component" value="Unassembled WGS sequence"/>
</dbReference>
<evidence type="ECO:0000256" key="2">
    <source>
        <dbReference type="PROSITE-ProRule" id="PRU00169"/>
    </source>
</evidence>
<keyword evidence="5" id="KW-1185">Reference proteome</keyword>
<dbReference type="InterPro" id="IPR011006">
    <property type="entry name" value="CheY-like_superfamily"/>
</dbReference>
<feature type="domain" description="Response regulatory" evidence="3">
    <location>
        <begin position="2"/>
        <end position="120"/>
    </location>
</feature>
<reference evidence="5" key="1">
    <citation type="journal article" date="2019" name="Int. J. Syst. Evol. Microbiol.">
        <title>The Global Catalogue of Microorganisms (GCM) 10K type strain sequencing project: providing services to taxonomists for standard genome sequencing and annotation.</title>
        <authorList>
            <consortium name="The Broad Institute Genomics Platform"/>
            <consortium name="The Broad Institute Genome Sequencing Center for Infectious Disease"/>
            <person name="Wu L."/>
            <person name="Ma J."/>
        </authorList>
    </citation>
    <scope>NUCLEOTIDE SEQUENCE [LARGE SCALE GENOMIC DNA]</scope>
    <source>
        <strain evidence="5">CCUG 57401</strain>
    </source>
</reference>
<accession>A0ABW0NH46</accession>
<proteinExistence type="predicted"/>
<dbReference type="PANTHER" id="PTHR44591">
    <property type="entry name" value="STRESS RESPONSE REGULATOR PROTEIN 1"/>
    <property type="match status" value="1"/>
</dbReference>
<keyword evidence="1 2" id="KW-0597">Phosphoprotein</keyword>
<dbReference type="CDD" id="cd17535">
    <property type="entry name" value="REC_NarL-like"/>
    <property type="match status" value="1"/>
</dbReference>
<dbReference type="SMART" id="SM00448">
    <property type="entry name" value="REC"/>
    <property type="match status" value="1"/>
</dbReference>